<evidence type="ECO:0000313" key="2">
    <source>
        <dbReference type="Proteomes" id="UP000194350"/>
    </source>
</evidence>
<keyword evidence="2" id="KW-1185">Reference proteome</keyword>
<sequence>MLSKNPLDIHVQHPVNAPASLPSYSQGIMRRFMWAGAIGVNVELWLQNWFQHVFDHHLRDAIHDRGWFCRIKAKLAKISAFIVWSHHVFNSKNLPTSPLSD</sequence>
<evidence type="ECO:0000313" key="1">
    <source>
        <dbReference type="EMBL" id="OTA14260.1"/>
    </source>
</evidence>
<accession>A0A1Y2S8L1</accession>
<dbReference type="AlphaFoldDB" id="A0A1Y2S8L1"/>
<reference evidence="1 2" key="1">
    <citation type="submission" date="2016-10" db="EMBL/GenBank/DDBJ databases">
        <title>Systematic genetic and metabolomic analysis of Xenorhabdus and Photorhabdus spp., highlights the requirements for a dual symbiotic and pathogenic life style.</title>
        <authorList>
            <person name="Tobias N.J."/>
            <person name="Wolff H."/>
            <person name="Djahanschiri B."/>
            <person name="Pidot S.J."/>
            <person name="Stinear T.P."/>
            <person name="Ebersberger I."/>
            <person name="Bode H.B."/>
        </authorList>
    </citation>
    <scope>NUCLEOTIDE SEQUENCE [LARGE SCALE GENOMIC DNA]</scope>
    <source>
        <strain evidence="1 2">DSM 22392</strain>
    </source>
</reference>
<organism evidence="1 2">
    <name type="scientific">Xenorhabdus vietnamensis</name>
    <dbReference type="NCBI Taxonomy" id="351656"/>
    <lineage>
        <taxon>Bacteria</taxon>
        <taxon>Pseudomonadati</taxon>
        <taxon>Pseudomonadota</taxon>
        <taxon>Gammaproteobacteria</taxon>
        <taxon>Enterobacterales</taxon>
        <taxon>Morganellaceae</taxon>
        <taxon>Xenorhabdus</taxon>
    </lineage>
</organism>
<dbReference type="STRING" id="351656.Xvie_03872"/>
<comment type="caution">
    <text evidence="1">The sequence shown here is derived from an EMBL/GenBank/DDBJ whole genome shotgun (WGS) entry which is preliminary data.</text>
</comment>
<protein>
    <submittedName>
        <fullName evidence="1">Uncharacterized protein</fullName>
    </submittedName>
</protein>
<gene>
    <name evidence="1" type="ORF">Xvie_03872</name>
</gene>
<dbReference type="EMBL" id="MUBJ01000039">
    <property type="protein sequence ID" value="OTA14260.1"/>
    <property type="molecule type" value="Genomic_DNA"/>
</dbReference>
<proteinExistence type="predicted"/>
<dbReference type="Proteomes" id="UP000194350">
    <property type="component" value="Unassembled WGS sequence"/>
</dbReference>
<name>A0A1Y2S8L1_9GAMM</name>